<comment type="caution">
    <text evidence="1">The sequence shown here is derived from an EMBL/GenBank/DDBJ whole genome shotgun (WGS) entry which is preliminary data.</text>
</comment>
<dbReference type="EMBL" id="JAFFZE010000016">
    <property type="protein sequence ID" value="MCT2585897.1"/>
    <property type="molecule type" value="Genomic_DNA"/>
</dbReference>
<sequence length="94" mass="9911">MTDRIHGRTSSMLAYRPVGPETVRAAGPVSGIMAQQVDFTSKDQTGEQNLVRYLADANQGVRTYQDSVNGTGAAYASTEDANASGINSIAETEA</sequence>
<keyword evidence="2" id="KW-1185">Reference proteome</keyword>
<organism evidence="1 2">
    <name type="scientific">Actinophytocola gossypii</name>
    <dbReference type="NCBI Taxonomy" id="2812003"/>
    <lineage>
        <taxon>Bacteria</taxon>
        <taxon>Bacillati</taxon>
        <taxon>Actinomycetota</taxon>
        <taxon>Actinomycetes</taxon>
        <taxon>Pseudonocardiales</taxon>
        <taxon>Pseudonocardiaceae</taxon>
    </lineage>
</organism>
<name>A0ABT2JDF3_9PSEU</name>
<evidence type="ECO:0000313" key="2">
    <source>
        <dbReference type="Proteomes" id="UP001156441"/>
    </source>
</evidence>
<evidence type="ECO:0000313" key="1">
    <source>
        <dbReference type="EMBL" id="MCT2585897.1"/>
    </source>
</evidence>
<dbReference type="RefSeq" id="WP_260193628.1">
    <property type="nucleotide sequence ID" value="NZ_JAFFZE010000016.1"/>
</dbReference>
<dbReference type="Proteomes" id="UP001156441">
    <property type="component" value="Unassembled WGS sequence"/>
</dbReference>
<reference evidence="1 2" key="1">
    <citation type="submission" date="2021-02" db="EMBL/GenBank/DDBJ databases">
        <title>Actinophytocola xerophila sp. nov., isolated from soil of cotton cropping field.</title>
        <authorList>
            <person name="Huang R."/>
            <person name="Chen X."/>
            <person name="Ge X."/>
            <person name="Liu W."/>
        </authorList>
    </citation>
    <scope>NUCLEOTIDE SEQUENCE [LARGE SCALE GENOMIC DNA]</scope>
    <source>
        <strain evidence="1 2">S1-96</strain>
    </source>
</reference>
<protein>
    <submittedName>
        <fullName evidence="1">Uncharacterized protein</fullName>
    </submittedName>
</protein>
<gene>
    <name evidence="1" type="ORF">JT362_22530</name>
</gene>
<proteinExistence type="predicted"/>
<accession>A0ABT2JDF3</accession>